<dbReference type="Pfam" id="PF19305">
    <property type="entry name" value="MmgE_PrpD_C"/>
    <property type="match status" value="1"/>
</dbReference>
<dbReference type="PANTHER" id="PTHR16943">
    <property type="entry name" value="2-METHYLCITRATE DEHYDRATASE-RELATED"/>
    <property type="match status" value="1"/>
</dbReference>
<dbReference type="PANTHER" id="PTHR16943:SF8">
    <property type="entry name" value="2-METHYLCITRATE DEHYDRATASE"/>
    <property type="match status" value="1"/>
</dbReference>
<evidence type="ECO:0000313" key="5">
    <source>
        <dbReference type="Proteomes" id="UP000580517"/>
    </source>
</evidence>
<dbReference type="Pfam" id="PF03972">
    <property type="entry name" value="MmgE_PrpD_N"/>
    <property type="match status" value="1"/>
</dbReference>
<keyword evidence="5" id="KW-1185">Reference proteome</keyword>
<dbReference type="RefSeq" id="WP_129967797.1">
    <property type="nucleotide sequence ID" value="NZ_JACCEW010000001.1"/>
</dbReference>
<dbReference type="InterPro" id="IPR036148">
    <property type="entry name" value="MmgE/PrpD_sf"/>
</dbReference>
<name>A0A853FCR3_9BURK</name>
<evidence type="ECO:0000259" key="3">
    <source>
        <dbReference type="Pfam" id="PF19305"/>
    </source>
</evidence>
<organism evidence="4 5">
    <name type="scientific">Allopusillimonas soli</name>
    <dbReference type="NCBI Taxonomy" id="659016"/>
    <lineage>
        <taxon>Bacteria</taxon>
        <taxon>Pseudomonadati</taxon>
        <taxon>Pseudomonadota</taxon>
        <taxon>Betaproteobacteria</taxon>
        <taxon>Burkholderiales</taxon>
        <taxon>Alcaligenaceae</taxon>
        <taxon>Allopusillimonas</taxon>
    </lineage>
</organism>
<reference evidence="4 5" key="1">
    <citation type="submission" date="2020-07" db="EMBL/GenBank/DDBJ databases">
        <title>Taxonomic revisions and descriptions of new bacterial species based on genomic comparisons in the high-G+C-content subgroup of the family Alcaligenaceae.</title>
        <authorList>
            <person name="Szabo A."/>
            <person name="Felfoldi T."/>
        </authorList>
    </citation>
    <scope>NUCLEOTIDE SEQUENCE [LARGE SCALE GENOMIC DNA]</scope>
    <source>
        <strain evidence="4 5">DSM 25264</strain>
    </source>
</reference>
<dbReference type="AlphaFoldDB" id="A0A853FCR3"/>
<evidence type="ECO:0000313" key="4">
    <source>
        <dbReference type="EMBL" id="NYT35856.1"/>
    </source>
</evidence>
<dbReference type="InterPro" id="IPR042188">
    <property type="entry name" value="MmgE/PrpD_sf_2"/>
</dbReference>
<dbReference type="InterPro" id="IPR045337">
    <property type="entry name" value="MmgE_PrpD_C"/>
</dbReference>
<sequence length="456" mass="48718">MHSPDATTTLAQAYAAYGARQAHDELPADVVHHAKRAFVDWLSALYPGARIPPGTCLAQAHKAELGHGHASIPGHATTAYPATAAWINASASHTVEFDDIFRDGVYHPGCPVISAALAIAEEQDCQGAHFLRAIIAGYEISTRIAAAVQPAHYRFFHTTGTVGAIGAAAAGALMARPGDADVMLHAMATAASFASGLQQAFRSDAMTKALHAGHAAAVGVRSALAAAAGVTGVPDILEGPVGFGHALAGGPDWQHSLDGLGRHYNITQITQKNHGCCGHTFAAIDAALHLRNVQGIKAEDIERIDVHTYRTALDVTGNFMPATAFECKFSLPYVVSHALVFNSVRLDAFQQARLQDQTVRSLMSRLSLHEDEALTASFPRQRAARVAIQTRDGRCLTHFSPWRQGDPESPLTDEALTEKYAELVTPVLGEERAQALLQAAWRLDAIKVRDLHLKNT</sequence>
<evidence type="ECO:0000256" key="1">
    <source>
        <dbReference type="ARBA" id="ARBA00006174"/>
    </source>
</evidence>
<dbReference type="InterPro" id="IPR042183">
    <property type="entry name" value="MmgE/PrpD_sf_1"/>
</dbReference>
<dbReference type="OrthoDB" id="9791416at2"/>
<dbReference type="Gene3D" id="1.10.4100.10">
    <property type="entry name" value="2-methylcitrate dehydratase PrpD"/>
    <property type="match status" value="1"/>
</dbReference>
<dbReference type="Proteomes" id="UP000580517">
    <property type="component" value="Unassembled WGS sequence"/>
</dbReference>
<dbReference type="InterPro" id="IPR005656">
    <property type="entry name" value="MmgE_PrpD"/>
</dbReference>
<dbReference type="EMBL" id="JACCEW010000001">
    <property type="protein sequence ID" value="NYT35856.1"/>
    <property type="molecule type" value="Genomic_DNA"/>
</dbReference>
<dbReference type="Gene3D" id="3.30.1330.120">
    <property type="entry name" value="2-methylcitrate dehydratase PrpD"/>
    <property type="match status" value="1"/>
</dbReference>
<protein>
    <submittedName>
        <fullName evidence="4">MmgE/PrpD family protein</fullName>
    </submittedName>
</protein>
<feature type="domain" description="MmgE/PrpD N-terminal" evidence="2">
    <location>
        <begin position="15"/>
        <end position="254"/>
    </location>
</feature>
<dbReference type="GO" id="GO:0016829">
    <property type="term" value="F:lyase activity"/>
    <property type="evidence" value="ECO:0007669"/>
    <property type="project" value="InterPro"/>
</dbReference>
<comment type="similarity">
    <text evidence="1">Belongs to the PrpD family.</text>
</comment>
<proteinExistence type="inferred from homology"/>
<dbReference type="InterPro" id="IPR045336">
    <property type="entry name" value="MmgE_PrpD_N"/>
</dbReference>
<feature type="domain" description="MmgE/PrpD C-terminal" evidence="3">
    <location>
        <begin position="274"/>
        <end position="442"/>
    </location>
</feature>
<evidence type="ECO:0000259" key="2">
    <source>
        <dbReference type="Pfam" id="PF03972"/>
    </source>
</evidence>
<accession>A0A853FCR3</accession>
<dbReference type="SUPFAM" id="SSF103378">
    <property type="entry name" value="2-methylcitrate dehydratase PrpD"/>
    <property type="match status" value="1"/>
</dbReference>
<comment type="caution">
    <text evidence="4">The sequence shown here is derived from an EMBL/GenBank/DDBJ whole genome shotgun (WGS) entry which is preliminary data.</text>
</comment>
<gene>
    <name evidence="4" type="ORF">H0A68_03155</name>
</gene>